<comment type="subcellular location">
    <subcellularLocation>
        <location evidence="1">Cell membrane</location>
        <topology evidence="1">Multi-pass membrane protein</topology>
    </subcellularLocation>
</comment>
<keyword evidence="5 7" id="KW-1133">Transmembrane helix</keyword>
<dbReference type="OrthoDB" id="9770347at2"/>
<dbReference type="PANTHER" id="PTHR30250:SF10">
    <property type="entry name" value="LIPOPOLYSACCHARIDE BIOSYNTHESIS PROTEIN WZXC"/>
    <property type="match status" value="1"/>
</dbReference>
<feature type="transmembrane region" description="Helical" evidence="7">
    <location>
        <begin position="322"/>
        <end position="342"/>
    </location>
</feature>
<feature type="transmembrane region" description="Helical" evidence="7">
    <location>
        <begin position="79"/>
        <end position="103"/>
    </location>
</feature>
<name>A0A0C1FSP9_9SPHI</name>
<feature type="transmembrane region" description="Helical" evidence="7">
    <location>
        <begin position="146"/>
        <end position="163"/>
    </location>
</feature>
<feature type="transmembrane region" description="Helical" evidence="7">
    <location>
        <begin position="363"/>
        <end position="394"/>
    </location>
</feature>
<dbReference type="InterPro" id="IPR050833">
    <property type="entry name" value="Poly_Biosynth_Transport"/>
</dbReference>
<dbReference type="AlphaFoldDB" id="A0A0C1FSP9"/>
<feature type="transmembrane region" description="Helical" evidence="7">
    <location>
        <begin position="115"/>
        <end position="134"/>
    </location>
</feature>
<dbReference type="Proteomes" id="UP000031246">
    <property type="component" value="Unassembled WGS sequence"/>
</dbReference>
<evidence type="ECO:0000256" key="4">
    <source>
        <dbReference type="ARBA" id="ARBA00022692"/>
    </source>
</evidence>
<keyword evidence="4 7" id="KW-0812">Transmembrane</keyword>
<evidence type="ECO:0000256" key="3">
    <source>
        <dbReference type="ARBA" id="ARBA00022475"/>
    </source>
</evidence>
<evidence type="ECO:0000313" key="9">
    <source>
        <dbReference type="Proteomes" id="UP000031246"/>
    </source>
</evidence>
<gene>
    <name evidence="8" type="ORF">OC25_05290</name>
</gene>
<comment type="caution">
    <text evidence="8">The sequence shown here is derived from an EMBL/GenBank/DDBJ whole genome shotgun (WGS) entry which is preliminary data.</text>
</comment>
<evidence type="ECO:0000256" key="1">
    <source>
        <dbReference type="ARBA" id="ARBA00004651"/>
    </source>
</evidence>
<evidence type="ECO:0000313" key="8">
    <source>
        <dbReference type="EMBL" id="KIA95957.1"/>
    </source>
</evidence>
<evidence type="ECO:0000256" key="5">
    <source>
        <dbReference type="ARBA" id="ARBA00022989"/>
    </source>
</evidence>
<evidence type="ECO:0000256" key="7">
    <source>
        <dbReference type="SAM" id="Phobius"/>
    </source>
</evidence>
<proteinExistence type="inferred from homology"/>
<sequence>MSLTYKARSGIIWSIGQQFSVKFINLFITIILARLLSPAEFGLIAMLSIFIAIGNSLMDSGLTSSLIRTRTAGQKDYSTIFFFNLLGSLVVYGIFFISAPFIADFYRQPQLTNIVRIYGLTFLINAFFSIQNTLLTKEMKFKLQTIIQIPSVILGGCLGIFLAKNGYGTWSLVWMSLLSATVSTILHWFYSDWRPRLLFSKRSFRRHFHFGYKMTLSGLLDTVYQNLYTVIIGRFYAATQLGFYARADSLSQLPIGIISTAINKVTYPMFSNISNDDVKLKMVYKRLMQQVLFWNAPILIFLALIAQPLISLLLTDKWLPSVPYFQILCIAGVLYPLHAYNLNILKVKGQSGQFLKLEILKKVLSVIGIVCVIPFGIMGLLYFQLFFTVFAYYINSIYSGRLINYPLKEQLHDIAPILMLSSLLGLACYGLDKWFLAQYQLNNFLRIVGLSVVYAGFYLGISNTIRLAALTDFKQLILKQ</sequence>
<dbReference type="GO" id="GO:0005886">
    <property type="term" value="C:plasma membrane"/>
    <property type="evidence" value="ECO:0007669"/>
    <property type="project" value="UniProtKB-SubCell"/>
</dbReference>
<evidence type="ECO:0000256" key="2">
    <source>
        <dbReference type="ARBA" id="ARBA00007430"/>
    </source>
</evidence>
<keyword evidence="9" id="KW-1185">Reference proteome</keyword>
<organism evidence="8 9">
    <name type="scientific">Pedobacter kyungheensis</name>
    <dbReference type="NCBI Taxonomy" id="1069985"/>
    <lineage>
        <taxon>Bacteria</taxon>
        <taxon>Pseudomonadati</taxon>
        <taxon>Bacteroidota</taxon>
        <taxon>Sphingobacteriia</taxon>
        <taxon>Sphingobacteriales</taxon>
        <taxon>Sphingobacteriaceae</taxon>
        <taxon>Pedobacter</taxon>
    </lineage>
</organism>
<feature type="transmembrane region" description="Helical" evidence="7">
    <location>
        <begin position="169"/>
        <end position="190"/>
    </location>
</feature>
<feature type="transmembrane region" description="Helical" evidence="7">
    <location>
        <begin position="41"/>
        <end position="58"/>
    </location>
</feature>
<dbReference type="CDD" id="cd13127">
    <property type="entry name" value="MATE_tuaB_like"/>
    <property type="match status" value="1"/>
</dbReference>
<protein>
    <submittedName>
        <fullName evidence="8">Capsule biosynthesis protein CapK</fullName>
    </submittedName>
</protein>
<keyword evidence="3" id="KW-1003">Cell membrane</keyword>
<dbReference type="PANTHER" id="PTHR30250">
    <property type="entry name" value="PST FAMILY PREDICTED COLANIC ACID TRANSPORTER"/>
    <property type="match status" value="1"/>
</dbReference>
<accession>A0A0C1FSP9</accession>
<feature type="transmembrane region" description="Helical" evidence="7">
    <location>
        <begin position="414"/>
        <end position="431"/>
    </location>
</feature>
<reference evidence="8 9" key="1">
    <citation type="submission" date="2014-10" db="EMBL/GenBank/DDBJ databases">
        <title>Pedobacter Kyungheensis.</title>
        <authorList>
            <person name="Anderson B.M."/>
            <person name="Newman J.D."/>
        </authorList>
    </citation>
    <scope>NUCLEOTIDE SEQUENCE [LARGE SCALE GENOMIC DNA]</scope>
    <source>
        <strain evidence="8 9">KACC 16221</strain>
    </source>
</reference>
<feature type="transmembrane region" description="Helical" evidence="7">
    <location>
        <begin position="291"/>
        <end position="310"/>
    </location>
</feature>
<keyword evidence="6 7" id="KW-0472">Membrane</keyword>
<dbReference type="EMBL" id="JSYN01000004">
    <property type="protein sequence ID" value="KIA95957.1"/>
    <property type="molecule type" value="Genomic_DNA"/>
</dbReference>
<dbReference type="Pfam" id="PF13440">
    <property type="entry name" value="Polysacc_synt_3"/>
    <property type="match status" value="1"/>
</dbReference>
<comment type="similarity">
    <text evidence="2">Belongs to the polysaccharide synthase family.</text>
</comment>
<feature type="transmembrane region" description="Helical" evidence="7">
    <location>
        <begin position="443"/>
        <end position="461"/>
    </location>
</feature>
<dbReference type="RefSeq" id="WP_039472526.1">
    <property type="nucleotide sequence ID" value="NZ_JSYN01000004.1"/>
</dbReference>
<evidence type="ECO:0000256" key="6">
    <source>
        <dbReference type="ARBA" id="ARBA00023136"/>
    </source>
</evidence>